<evidence type="ECO:0000259" key="8">
    <source>
        <dbReference type="Pfam" id="PF00814"/>
    </source>
</evidence>
<dbReference type="InterPro" id="IPR043129">
    <property type="entry name" value="ATPase_NBD"/>
</dbReference>
<dbReference type="OrthoDB" id="10259622at2759"/>
<dbReference type="PANTHER" id="PTHR11735:SF6">
    <property type="entry name" value="TRNA N6-ADENOSINE THREONYLCARBAMOYLTRANSFERASE, MITOCHONDRIAL"/>
    <property type="match status" value="1"/>
</dbReference>
<comment type="similarity">
    <text evidence="7">Belongs to the KAE1 / TsaD family.</text>
</comment>
<keyword evidence="2 7" id="KW-0808">Transferase</keyword>
<dbReference type="PRINTS" id="PR00789">
    <property type="entry name" value="OSIALOPTASE"/>
</dbReference>
<keyword evidence="4 7" id="KW-0479">Metal-binding</keyword>
<dbReference type="GO" id="GO:0005739">
    <property type="term" value="C:mitochondrion"/>
    <property type="evidence" value="ECO:0007669"/>
    <property type="project" value="UniProtKB-SubCell"/>
</dbReference>
<dbReference type="EMBL" id="KV428021">
    <property type="protein sequence ID" value="KZT41508.1"/>
    <property type="molecule type" value="Genomic_DNA"/>
</dbReference>
<keyword evidence="9" id="KW-0645">Protease</keyword>
<reference evidence="9 10" key="1">
    <citation type="journal article" date="2016" name="Mol. Biol. Evol.">
        <title>Comparative Genomics of Early-Diverging Mushroom-Forming Fungi Provides Insights into the Origins of Lignocellulose Decay Capabilities.</title>
        <authorList>
            <person name="Nagy L.G."/>
            <person name="Riley R."/>
            <person name="Tritt A."/>
            <person name="Adam C."/>
            <person name="Daum C."/>
            <person name="Floudas D."/>
            <person name="Sun H."/>
            <person name="Yadav J.S."/>
            <person name="Pangilinan J."/>
            <person name="Larsson K.H."/>
            <person name="Matsuura K."/>
            <person name="Barry K."/>
            <person name="Labutti K."/>
            <person name="Kuo R."/>
            <person name="Ohm R.A."/>
            <person name="Bhattacharya S.S."/>
            <person name="Shirouzu T."/>
            <person name="Yoshinaga Y."/>
            <person name="Martin F.M."/>
            <person name="Grigoriev I.V."/>
            <person name="Hibbett D.S."/>
        </authorList>
    </citation>
    <scope>NUCLEOTIDE SEQUENCE [LARGE SCALE GENOMIC DNA]</scope>
    <source>
        <strain evidence="9 10">HHB10207 ss-3</strain>
    </source>
</reference>
<dbReference type="EC" id="2.3.1.234" evidence="1"/>
<evidence type="ECO:0000256" key="3">
    <source>
        <dbReference type="ARBA" id="ARBA00022694"/>
    </source>
</evidence>
<dbReference type="PROSITE" id="PS01016">
    <property type="entry name" value="GLYCOPROTEASE"/>
    <property type="match status" value="1"/>
</dbReference>
<dbReference type="GO" id="GO:0006508">
    <property type="term" value="P:proteolysis"/>
    <property type="evidence" value="ECO:0007669"/>
    <property type="project" value="UniProtKB-KW"/>
</dbReference>
<dbReference type="GO" id="GO:0061711">
    <property type="term" value="F:tRNA N(6)-L-threonylcarbamoyladenine synthase activity"/>
    <property type="evidence" value="ECO:0007669"/>
    <property type="project" value="UniProtKB-EC"/>
</dbReference>
<dbReference type="PANTHER" id="PTHR11735">
    <property type="entry name" value="TRNA N6-ADENOSINE THREONYLCARBAMOYLTRANSFERASE"/>
    <property type="match status" value="1"/>
</dbReference>
<dbReference type="NCBIfam" id="TIGR00329">
    <property type="entry name" value="gcp_kae1"/>
    <property type="match status" value="1"/>
</dbReference>
<dbReference type="Proteomes" id="UP000076798">
    <property type="component" value="Unassembled WGS sequence"/>
</dbReference>
<evidence type="ECO:0000313" key="9">
    <source>
        <dbReference type="EMBL" id="KZT41508.1"/>
    </source>
</evidence>
<dbReference type="STRING" id="1314776.A0A166GBE9"/>
<name>A0A166GBE9_9AGAM</name>
<dbReference type="InterPro" id="IPR022450">
    <property type="entry name" value="TsaD"/>
</dbReference>
<dbReference type="InterPro" id="IPR017861">
    <property type="entry name" value="KAE1/TsaD"/>
</dbReference>
<dbReference type="GO" id="GO:0008233">
    <property type="term" value="F:peptidase activity"/>
    <property type="evidence" value="ECO:0007669"/>
    <property type="project" value="UniProtKB-KW"/>
</dbReference>
<keyword evidence="10" id="KW-1185">Reference proteome</keyword>
<evidence type="ECO:0000256" key="4">
    <source>
        <dbReference type="ARBA" id="ARBA00022723"/>
    </source>
</evidence>
<dbReference type="HAMAP" id="MF_01445">
    <property type="entry name" value="TsaD"/>
    <property type="match status" value="1"/>
</dbReference>
<evidence type="ECO:0000256" key="2">
    <source>
        <dbReference type="ARBA" id="ARBA00022679"/>
    </source>
</evidence>
<comment type="cofactor">
    <cofactor evidence="7">
        <name>a divalent metal cation</name>
        <dbReference type="ChEBI" id="CHEBI:60240"/>
    </cofactor>
    <text evidence="7">Binds 1 divalent metal cation per subunit.</text>
</comment>
<dbReference type="Gene3D" id="3.30.420.40">
    <property type="match status" value="2"/>
</dbReference>
<gene>
    <name evidence="9" type="ORF">SISSUDRAFT_981715</name>
</gene>
<dbReference type="CDD" id="cd24134">
    <property type="entry name" value="ASKHA_NBD_OSGEPL1_QRI7_euk"/>
    <property type="match status" value="1"/>
</dbReference>
<dbReference type="GO" id="GO:0072670">
    <property type="term" value="P:mitochondrial tRNA threonylcarbamoyladenosine modification"/>
    <property type="evidence" value="ECO:0007669"/>
    <property type="project" value="TreeGrafter"/>
</dbReference>
<dbReference type="InterPro" id="IPR000905">
    <property type="entry name" value="Gcp-like_dom"/>
</dbReference>
<organism evidence="9 10">
    <name type="scientific">Sistotremastrum suecicum HHB10207 ss-3</name>
    <dbReference type="NCBI Taxonomy" id="1314776"/>
    <lineage>
        <taxon>Eukaryota</taxon>
        <taxon>Fungi</taxon>
        <taxon>Dikarya</taxon>
        <taxon>Basidiomycota</taxon>
        <taxon>Agaricomycotina</taxon>
        <taxon>Agaricomycetes</taxon>
        <taxon>Sistotremastrales</taxon>
        <taxon>Sistotremastraceae</taxon>
        <taxon>Sistotremastrum</taxon>
    </lineage>
</organism>
<keyword evidence="9" id="KW-0378">Hydrolase</keyword>
<feature type="domain" description="Gcp-like" evidence="8">
    <location>
        <begin position="50"/>
        <end position="362"/>
    </location>
</feature>
<keyword evidence="3 7" id="KW-0819">tRNA processing</keyword>
<keyword evidence="7" id="KW-0496">Mitochondrion</keyword>
<evidence type="ECO:0000256" key="7">
    <source>
        <dbReference type="HAMAP-Rule" id="MF_03179"/>
    </source>
</evidence>
<evidence type="ECO:0000256" key="5">
    <source>
        <dbReference type="ARBA" id="ARBA00023315"/>
    </source>
</evidence>
<dbReference type="Pfam" id="PF00814">
    <property type="entry name" value="TsaD"/>
    <property type="match status" value="1"/>
</dbReference>
<dbReference type="InterPro" id="IPR017860">
    <property type="entry name" value="Peptidase_M22_CS"/>
</dbReference>
<comment type="function">
    <text evidence="7">Required for the formation of a threonylcarbamoyl group on adenosine at position 37 (t(6)A37) in mitochondrial tRNAs that read codons beginning with adenine. Probably involved in the transfer of the threonylcarbamoyl moiety of threonylcarbamoyl-AMP (TC-AMP) to the N6 group of A37. Involved in mitochondrial genome maintenance.</text>
</comment>
<dbReference type="AlphaFoldDB" id="A0A166GBE9"/>
<evidence type="ECO:0000256" key="6">
    <source>
        <dbReference type="ARBA" id="ARBA00048117"/>
    </source>
</evidence>
<dbReference type="GO" id="GO:0046872">
    <property type="term" value="F:metal ion binding"/>
    <property type="evidence" value="ECO:0007669"/>
    <property type="project" value="UniProtKB-KW"/>
</dbReference>
<dbReference type="SUPFAM" id="SSF53067">
    <property type="entry name" value="Actin-like ATPase domain"/>
    <property type="match status" value="1"/>
</dbReference>
<keyword evidence="5 7" id="KW-0012">Acyltransferase</keyword>
<evidence type="ECO:0000256" key="1">
    <source>
        <dbReference type="ARBA" id="ARBA00012156"/>
    </source>
</evidence>
<comment type="subcellular location">
    <subcellularLocation>
        <location evidence="7">Mitochondrion</location>
    </subcellularLocation>
</comment>
<sequence>MFGRPLLVSCLQVTSLFTPLSPRLRRFTVLALESSADDSCAAVVTSDRRVLSNIVVKQTAEVEKYGGIHPYIAIQSHQKNLPGAVRNALEDANLSVNEIDGIAFTRGPGMGGCLSVASNAAKTLAAALNKPLIGVHHMQAHALTALLTSSKDDMPVFPFLTLLVSGGHTMLVLVRSVDSFETLCNTVDISIGNVYDKVFRLLGLPPHPDQLGPGAALERFCNENSPMDLEIPQFSIASPGQRQFSYAGLLSAVQYEIKRRPGNHDPESRELSHEDKVAIAHGFQKAAAAQLVEKLGLVLDVCIKQGLLVKHLVMSGGVASNDYVRNTLRTSLKTSALEEARNVTLCCPPAQLCTDNAVMIAWASMHRFLNHDHDDYTIDLRPTWSIEEAR</sequence>
<proteinExistence type="inferred from homology"/>
<evidence type="ECO:0000313" key="10">
    <source>
        <dbReference type="Proteomes" id="UP000076798"/>
    </source>
</evidence>
<comment type="subunit">
    <text evidence="7">Homodimer.</text>
</comment>
<comment type="catalytic activity">
    <reaction evidence="6 7">
        <text>L-threonylcarbamoyladenylate + adenosine(37) in tRNA = N(6)-L-threonylcarbamoyladenosine(37) in tRNA + AMP + H(+)</text>
        <dbReference type="Rhea" id="RHEA:37059"/>
        <dbReference type="Rhea" id="RHEA-COMP:10162"/>
        <dbReference type="Rhea" id="RHEA-COMP:10163"/>
        <dbReference type="ChEBI" id="CHEBI:15378"/>
        <dbReference type="ChEBI" id="CHEBI:73682"/>
        <dbReference type="ChEBI" id="CHEBI:74411"/>
        <dbReference type="ChEBI" id="CHEBI:74418"/>
        <dbReference type="ChEBI" id="CHEBI:456215"/>
        <dbReference type="EC" id="2.3.1.234"/>
    </reaction>
</comment>
<accession>A0A166GBE9</accession>
<protein>
    <recommendedName>
        <fullName evidence="1">N(6)-L-threonylcarbamoyladenine synthase</fullName>
        <ecNumber evidence="1">2.3.1.234</ecNumber>
    </recommendedName>
</protein>